<keyword evidence="3" id="KW-1185">Reference proteome</keyword>
<feature type="region of interest" description="Disordered" evidence="1">
    <location>
        <begin position="36"/>
        <end position="97"/>
    </location>
</feature>
<protein>
    <submittedName>
        <fullName evidence="2">Uncharacterized protein</fullName>
    </submittedName>
</protein>
<evidence type="ECO:0000313" key="2">
    <source>
        <dbReference type="EMBL" id="KAG1362614.1"/>
    </source>
</evidence>
<evidence type="ECO:0000313" key="3">
    <source>
        <dbReference type="Proteomes" id="UP000797356"/>
    </source>
</evidence>
<reference evidence="2" key="2">
    <citation type="submission" date="2019-07" db="EMBL/GenBank/DDBJ databases">
        <authorList>
            <person name="Yang Y."/>
            <person name="Bocs S."/>
            <person name="Baudouin L."/>
        </authorList>
    </citation>
    <scope>NUCLEOTIDE SEQUENCE</scope>
    <source>
        <tissue evidence="2">Spear leaf of Hainan Tall coconut</tissue>
    </source>
</reference>
<dbReference type="EMBL" id="CM017881">
    <property type="protein sequence ID" value="KAG1362614.1"/>
    <property type="molecule type" value="Genomic_DNA"/>
</dbReference>
<dbReference type="AlphaFoldDB" id="A0A8K0IMW5"/>
<name>A0A8K0IMW5_COCNU</name>
<comment type="caution">
    <text evidence="2">The sequence shown here is derived from an EMBL/GenBank/DDBJ whole genome shotgun (WGS) entry which is preliminary data.</text>
</comment>
<dbReference type="Proteomes" id="UP000797356">
    <property type="component" value="Chromosome 10"/>
</dbReference>
<accession>A0A8K0IMW5</accession>
<evidence type="ECO:0000256" key="1">
    <source>
        <dbReference type="SAM" id="MobiDB-lite"/>
    </source>
</evidence>
<feature type="compositionally biased region" description="Basic and acidic residues" evidence="1">
    <location>
        <begin position="48"/>
        <end position="65"/>
    </location>
</feature>
<reference evidence="2" key="1">
    <citation type="journal article" date="2017" name="Gigascience">
        <title>The genome draft of coconut (Cocos nucifera).</title>
        <authorList>
            <person name="Xiao Y."/>
            <person name="Xu P."/>
            <person name="Fan H."/>
            <person name="Baudouin L."/>
            <person name="Xia W."/>
            <person name="Bocs S."/>
            <person name="Xu J."/>
            <person name="Li Q."/>
            <person name="Guo A."/>
            <person name="Zhou L."/>
            <person name="Li J."/>
            <person name="Wu Y."/>
            <person name="Ma Z."/>
            <person name="Armero A."/>
            <person name="Issali A.E."/>
            <person name="Liu N."/>
            <person name="Peng M."/>
            <person name="Yang Y."/>
        </authorList>
    </citation>
    <scope>NUCLEOTIDE SEQUENCE</scope>
    <source>
        <tissue evidence="2">Spear leaf of Hainan Tall coconut</tissue>
    </source>
</reference>
<proteinExistence type="predicted"/>
<feature type="compositionally biased region" description="Basic residues" evidence="1">
    <location>
        <begin position="66"/>
        <end position="80"/>
    </location>
</feature>
<gene>
    <name evidence="2" type="ORF">COCNU_10G008330</name>
</gene>
<organism evidence="2 3">
    <name type="scientific">Cocos nucifera</name>
    <name type="common">Coconut palm</name>
    <dbReference type="NCBI Taxonomy" id="13894"/>
    <lineage>
        <taxon>Eukaryota</taxon>
        <taxon>Viridiplantae</taxon>
        <taxon>Streptophyta</taxon>
        <taxon>Embryophyta</taxon>
        <taxon>Tracheophyta</taxon>
        <taxon>Spermatophyta</taxon>
        <taxon>Magnoliopsida</taxon>
        <taxon>Liliopsida</taxon>
        <taxon>Arecaceae</taxon>
        <taxon>Arecoideae</taxon>
        <taxon>Cocoseae</taxon>
        <taxon>Attaleinae</taxon>
        <taxon>Cocos</taxon>
    </lineage>
</organism>
<sequence>MKVDDSSSTVPTSTIVALEVIANVEVTLAAKVSTAGIGSVPPMPLDSFSKDQASKPPTKEEVGEGRKKKRAIAKMSHKARLSGADGDSDKRGEAPFDNSEIVWDLTDRFAMLEMVDHMADLDPL</sequence>